<evidence type="ECO:0000313" key="1">
    <source>
        <dbReference type="EMBL" id="KAK3934403.1"/>
    </source>
</evidence>
<sequence>MPPPLTFKIQAGKWTFVFLCAPDITAHDFQTEPQTIYVHLFDKPSSGVDLSAFKDLSHMGVGNDETVITTTPRGVGVVPTILSGGGAFLSTIGQLIAEILCFENKEAQKFEKAIERAVGEMDTFEAKNVSRLFPSDFWEIYAKWASLETVGRQLPQLEFEIEVEDLKCACHLCAAPINDCQSSGRLTEPQSESLLTPCLEFEIVTENVRCICLCAPHNTTTSDFQSRRRVTEAQTVYLHLFNEPCEEVCLSGFEDWRHLGVGNDGGLITLTLRGVGVSEFTEYDGFLDGFATEVAARLGLNDDEEKSFVTKIIDTVASLEPFEGLDVRKLTAYDFWVILDSWAP</sequence>
<organism evidence="1 2">
    <name type="scientific">Diplogelasinospora grovesii</name>
    <dbReference type="NCBI Taxonomy" id="303347"/>
    <lineage>
        <taxon>Eukaryota</taxon>
        <taxon>Fungi</taxon>
        <taxon>Dikarya</taxon>
        <taxon>Ascomycota</taxon>
        <taxon>Pezizomycotina</taxon>
        <taxon>Sordariomycetes</taxon>
        <taxon>Sordariomycetidae</taxon>
        <taxon>Sordariales</taxon>
        <taxon>Diplogelasinosporaceae</taxon>
        <taxon>Diplogelasinospora</taxon>
    </lineage>
</organism>
<reference evidence="2" key="1">
    <citation type="journal article" date="2023" name="Mol. Phylogenet. Evol.">
        <title>Genome-scale phylogeny and comparative genomics of the fungal order Sordariales.</title>
        <authorList>
            <person name="Hensen N."/>
            <person name="Bonometti L."/>
            <person name="Westerberg I."/>
            <person name="Brannstrom I.O."/>
            <person name="Guillou S."/>
            <person name="Cros-Aarteil S."/>
            <person name="Calhoun S."/>
            <person name="Haridas S."/>
            <person name="Kuo A."/>
            <person name="Mondo S."/>
            <person name="Pangilinan J."/>
            <person name="Riley R."/>
            <person name="LaButti K."/>
            <person name="Andreopoulos B."/>
            <person name="Lipzen A."/>
            <person name="Chen C."/>
            <person name="Yan M."/>
            <person name="Daum C."/>
            <person name="Ng V."/>
            <person name="Clum A."/>
            <person name="Steindorff A."/>
            <person name="Ohm R.A."/>
            <person name="Martin F."/>
            <person name="Silar P."/>
            <person name="Natvig D.O."/>
            <person name="Lalanne C."/>
            <person name="Gautier V."/>
            <person name="Ament-Velasquez S.L."/>
            <person name="Kruys A."/>
            <person name="Hutchinson M.I."/>
            <person name="Powell A.J."/>
            <person name="Barry K."/>
            <person name="Miller A.N."/>
            <person name="Grigoriev I.V."/>
            <person name="Debuchy R."/>
            <person name="Gladieux P."/>
            <person name="Hiltunen Thoren M."/>
            <person name="Johannesson H."/>
        </authorList>
    </citation>
    <scope>NUCLEOTIDE SEQUENCE [LARGE SCALE GENOMIC DNA]</scope>
    <source>
        <strain evidence="2">CBS 340.73</strain>
    </source>
</reference>
<gene>
    <name evidence="1" type="ORF">QBC46DRAFT_399969</name>
</gene>
<comment type="caution">
    <text evidence="1">The sequence shown here is derived from an EMBL/GenBank/DDBJ whole genome shotgun (WGS) entry which is preliminary data.</text>
</comment>
<dbReference type="AlphaFoldDB" id="A0AAN6MY63"/>
<proteinExistence type="predicted"/>
<dbReference type="Proteomes" id="UP001303473">
    <property type="component" value="Unassembled WGS sequence"/>
</dbReference>
<protein>
    <submittedName>
        <fullName evidence="1">Uncharacterized protein</fullName>
    </submittedName>
</protein>
<accession>A0AAN6MY63</accession>
<dbReference type="EMBL" id="MU853994">
    <property type="protein sequence ID" value="KAK3934403.1"/>
    <property type="molecule type" value="Genomic_DNA"/>
</dbReference>
<name>A0AAN6MY63_9PEZI</name>
<keyword evidence="2" id="KW-1185">Reference proteome</keyword>
<evidence type="ECO:0000313" key="2">
    <source>
        <dbReference type="Proteomes" id="UP001303473"/>
    </source>
</evidence>